<name>A0ABT7UXC5_9LACO</name>
<gene>
    <name evidence="4" type="ORF">QUW44_04090</name>
</gene>
<feature type="domain" description="HTH tetR-type" evidence="3">
    <location>
        <begin position="11"/>
        <end position="71"/>
    </location>
</feature>
<reference evidence="5" key="1">
    <citation type="submission" date="2023-06" db="EMBL/GenBank/DDBJ databases">
        <title>Identification and characterization of horizontal gene transfer across gut microbiota members of farm animals based on homology search.</title>
        <authorList>
            <person name="Zeman M."/>
            <person name="Kubasova T."/>
            <person name="Jahodarova E."/>
            <person name="Nykrynova M."/>
            <person name="Rychlik I."/>
        </authorList>
    </citation>
    <scope>NUCLEOTIDE SEQUENCE [LARGE SCALE GENOMIC DNA]</scope>
    <source>
        <strain evidence="5">161_Gplus</strain>
    </source>
</reference>
<proteinExistence type="predicted"/>
<comment type="caution">
    <text evidence="4">The sequence shown here is derived from an EMBL/GenBank/DDBJ whole genome shotgun (WGS) entry which is preliminary data.</text>
</comment>
<evidence type="ECO:0000259" key="3">
    <source>
        <dbReference type="PROSITE" id="PS50977"/>
    </source>
</evidence>
<sequence length="168" mass="19388">MPSRTFQNLNDEKKQRITAALLTEFSQHNLPDAEVARIIKQAKISRGAFYKYFTDLADAYLYLFTVVMAKIHAPITDRGDHLTAEDYYQMVAKFVDRVHTSPYYACIRRHFLTNEGVLPERQTAEPRNETEWAVMTLCHATINECLQDPARRGAALTRLKHTLEKILS</sequence>
<evidence type="ECO:0000256" key="2">
    <source>
        <dbReference type="PROSITE-ProRule" id="PRU00335"/>
    </source>
</evidence>
<dbReference type="InterPro" id="IPR001647">
    <property type="entry name" value="HTH_TetR"/>
</dbReference>
<evidence type="ECO:0000313" key="4">
    <source>
        <dbReference type="EMBL" id="MDM8266346.1"/>
    </source>
</evidence>
<accession>A0ABT7UXC5</accession>
<dbReference type="EMBL" id="JAUDDW010000011">
    <property type="protein sequence ID" value="MDM8266346.1"/>
    <property type="molecule type" value="Genomic_DNA"/>
</dbReference>
<dbReference type="PROSITE" id="PS50977">
    <property type="entry name" value="HTH_TETR_2"/>
    <property type="match status" value="1"/>
</dbReference>
<keyword evidence="5" id="KW-1185">Reference proteome</keyword>
<dbReference type="Pfam" id="PF00440">
    <property type="entry name" value="TetR_N"/>
    <property type="match status" value="1"/>
</dbReference>
<dbReference type="Proteomes" id="UP001529343">
    <property type="component" value="Unassembled WGS sequence"/>
</dbReference>
<protein>
    <submittedName>
        <fullName evidence="4">TetR/AcrR family transcriptional regulator</fullName>
    </submittedName>
</protein>
<keyword evidence="1 2" id="KW-0238">DNA-binding</keyword>
<feature type="DNA-binding region" description="H-T-H motif" evidence="2">
    <location>
        <begin position="34"/>
        <end position="53"/>
    </location>
</feature>
<evidence type="ECO:0000256" key="1">
    <source>
        <dbReference type="ARBA" id="ARBA00023125"/>
    </source>
</evidence>
<dbReference type="RefSeq" id="WP_289575804.1">
    <property type="nucleotide sequence ID" value="NZ_JAUDDW010000011.1"/>
</dbReference>
<evidence type="ECO:0000313" key="5">
    <source>
        <dbReference type="Proteomes" id="UP001529343"/>
    </source>
</evidence>
<organism evidence="4 5">
    <name type="scientific">Limosilactobacillus pontis</name>
    <dbReference type="NCBI Taxonomy" id="35787"/>
    <lineage>
        <taxon>Bacteria</taxon>
        <taxon>Bacillati</taxon>
        <taxon>Bacillota</taxon>
        <taxon>Bacilli</taxon>
        <taxon>Lactobacillales</taxon>
        <taxon>Lactobacillaceae</taxon>
        <taxon>Limosilactobacillus</taxon>
    </lineage>
</organism>